<protein>
    <submittedName>
        <fullName evidence="1">Uncharacterized protein</fullName>
    </submittedName>
</protein>
<evidence type="ECO:0000313" key="1">
    <source>
        <dbReference type="EMBL" id="CAB1418353.1"/>
    </source>
</evidence>
<dbReference type="EMBL" id="CADEAL010000319">
    <property type="protein sequence ID" value="CAB1418353.1"/>
    <property type="molecule type" value="Genomic_DNA"/>
</dbReference>
<organism evidence="1 2">
    <name type="scientific">Pleuronectes platessa</name>
    <name type="common">European plaice</name>
    <dbReference type="NCBI Taxonomy" id="8262"/>
    <lineage>
        <taxon>Eukaryota</taxon>
        <taxon>Metazoa</taxon>
        <taxon>Chordata</taxon>
        <taxon>Craniata</taxon>
        <taxon>Vertebrata</taxon>
        <taxon>Euteleostomi</taxon>
        <taxon>Actinopterygii</taxon>
        <taxon>Neopterygii</taxon>
        <taxon>Teleostei</taxon>
        <taxon>Neoteleostei</taxon>
        <taxon>Acanthomorphata</taxon>
        <taxon>Carangaria</taxon>
        <taxon>Pleuronectiformes</taxon>
        <taxon>Pleuronectoidei</taxon>
        <taxon>Pleuronectidae</taxon>
        <taxon>Pleuronectes</taxon>
    </lineage>
</organism>
<evidence type="ECO:0000313" key="2">
    <source>
        <dbReference type="Proteomes" id="UP001153269"/>
    </source>
</evidence>
<dbReference type="Proteomes" id="UP001153269">
    <property type="component" value="Unassembled WGS sequence"/>
</dbReference>
<reference evidence="1" key="1">
    <citation type="submission" date="2020-03" db="EMBL/GenBank/DDBJ databases">
        <authorList>
            <person name="Weist P."/>
        </authorList>
    </citation>
    <scope>NUCLEOTIDE SEQUENCE</scope>
</reference>
<name>A0A9N7YA88_PLEPL</name>
<comment type="caution">
    <text evidence="1">The sequence shown here is derived from an EMBL/GenBank/DDBJ whole genome shotgun (WGS) entry which is preliminary data.</text>
</comment>
<accession>A0A9N7YA88</accession>
<keyword evidence="2" id="KW-1185">Reference proteome</keyword>
<sequence length="214" mass="23175">MVTDSITDWLICAALAQEIDWVVHDRLEAPSPLTPGPNHLIISTNPPALQPLVARLSVTPQCISTPASTDLCLLTCCFFPDTQQPPTTLSYSTPARPTFHHCISREPLDPPLHPQRNGWASLTLFACIPPDGLFLAWSPHHHGGEGTARNLGVSVHDKLSSSADLALVGLLLSISPFKFRRRVTQVLIHTQEKSPIPGQGVESVINPAAIPECL</sequence>
<gene>
    <name evidence="1" type="ORF">PLEPLA_LOCUS6177</name>
</gene>
<proteinExistence type="predicted"/>
<dbReference type="AlphaFoldDB" id="A0A9N7YA88"/>